<dbReference type="EMBL" id="CARXXK010001250">
    <property type="protein sequence ID" value="CAI6374925.1"/>
    <property type="molecule type" value="Genomic_DNA"/>
</dbReference>
<feature type="compositionally biased region" description="Basic and acidic residues" evidence="1">
    <location>
        <begin position="1"/>
        <end position="16"/>
    </location>
</feature>
<comment type="caution">
    <text evidence="2">The sequence shown here is derived from an EMBL/GenBank/DDBJ whole genome shotgun (WGS) entry which is preliminary data.</text>
</comment>
<dbReference type="Proteomes" id="UP001160148">
    <property type="component" value="Unassembled WGS sequence"/>
</dbReference>
<protein>
    <recommendedName>
        <fullName evidence="4">Capsid protein</fullName>
    </recommendedName>
</protein>
<feature type="region of interest" description="Disordered" evidence="1">
    <location>
        <begin position="1"/>
        <end position="65"/>
    </location>
</feature>
<proteinExistence type="predicted"/>
<organism evidence="2 3">
    <name type="scientific">Macrosiphum euphorbiae</name>
    <name type="common">potato aphid</name>
    <dbReference type="NCBI Taxonomy" id="13131"/>
    <lineage>
        <taxon>Eukaryota</taxon>
        <taxon>Metazoa</taxon>
        <taxon>Ecdysozoa</taxon>
        <taxon>Arthropoda</taxon>
        <taxon>Hexapoda</taxon>
        <taxon>Insecta</taxon>
        <taxon>Pterygota</taxon>
        <taxon>Neoptera</taxon>
        <taxon>Paraneoptera</taxon>
        <taxon>Hemiptera</taxon>
        <taxon>Sternorrhyncha</taxon>
        <taxon>Aphidomorpha</taxon>
        <taxon>Aphidoidea</taxon>
        <taxon>Aphididae</taxon>
        <taxon>Macrosiphini</taxon>
        <taxon>Macrosiphum</taxon>
    </lineage>
</organism>
<reference evidence="2 3" key="1">
    <citation type="submission" date="2023-01" db="EMBL/GenBank/DDBJ databases">
        <authorList>
            <person name="Whitehead M."/>
        </authorList>
    </citation>
    <scope>NUCLEOTIDE SEQUENCE [LARGE SCALE GENOMIC DNA]</scope>
</reference>
<gene>
    <name evidence="2" type="ORF">MEUPH1_LOCUS28495</name>
</gene>
<keyword evidence="3" id="KW-1185">Reference proteome</keyword>
<evidence type="ECO:0008006" key="4">
    <source>
        <dbReference type="Google" id="ProtNLM"/>
    </source>
</evidence>
<sequence length="457" mass="51281">MSDQQQDRPARQERQAPARGYMGRPEKQRNAQAPNLWKGKPAQPPRAEKLSPRNAPAQLPSPSRLHDISHVKVTEVSPAEGSVFASGISVREVSPRLEFTPSTPAIIDISRQTFAEMITDDSNLSKSLLPEYLDYYTTSMLWLRILSLKQKNSQPLIEQEQDILQLVQTTPFTVPEPIFLQLRQIGNIVTSTKQHLYPAFPELPTYQFNHRGGYYGELVVPNPETDDNIHNLYEEIPCLGVLTEAVRASIGNAGPGNYQSAVSYRGLQPNRNLLGFRPLGSRRLEPKNLAFECDITDVNFPSYPEHTGFNFRFLTSISDVLANSKTFKNTEVVFSTLTEVGAQSQTVISRPIPLPGNLSLSGEQNVTSLCQESISVYGSATFFNSQLIKTSVSDNNHTNWCVITPDNDTPIPPEWIENRNNRRNLPEPYLARVFTTVSQQAEAFRINTIKTLVLTKR</sequence>
<name>A0AAV0Y284_9HEMI</name>
<accession>A0AAV0Y284</accession>
<evidence type="ECO:0000313" key="3">
    <source>
        <dbReference type="Proteomes" id="UP001160148"/>
    </source>
</evidence>
<evidence type="ECO:0000313" key="2">
    <source>
        <dbReference type="EMBL" id="CAI6374925.1"/>
    </source>
</evidence>
<dbReference type="AlphaFoldDB" id="A0AAV0Y284"/>
<evidence type="ECO:0000256" key="1">
    <source>
        <dbReference type="SAM" id="MobiDB-lite"/>
    </source>
</evidence>